<comment type="caution">
    <text evidence="1">The sequence shown here is derived from an EMBL/GenBank/DDBJ whole genome shotgun (WGS) entry which is preliminary data.</text>
</comment>
<reference evidence="1 2" key="1">
    <citation type="journal article" date="2014" name="BMC Genomics">
        <title>Genome and secretome analysis of the hemibiotrophic fungal pathogen, Moniliophthora roreri, which causes frosty pod rot disease of cacao: mechanisms of the biotrophic and necrotrophic phases.</title>
        <authorList>
            <person name="Meinhardt L.W."/>
            <person name="Costa G.G.L."/>
            <person name="Thomazella D.P.T."/>
            <person name="Teixeira P.J.P.L."/>
            <person name="Carazzolle M.F."/>
            <person name="Schuster S.C."/>
            <person name="Carlson J.E."/>
            <person name="Guiltinan M.J."/>
            <person name="Mieczkowski P."/>
            <person name="Farmer A."/>
            <person name="Ramaraj T."/>
            <person name="Crozier J."/>
            <person name="Davis R.E."/>
            <person name="Shao J."/>
            <person name="Melnick R.L."/>
            <person name="Pereira G.A.G."/>
            <person name="Bailey B.A."/>
        </authorList>
    </citation>
    <scope>NUCLEOTIDE SEQUENCE [LARGE SCALE GENOMIC DNA]</scope>
    <source>
        <strain evidence="1 2">MCA 2997</strain>
    </source>
</reference>
<dbReference type="InterPro" id="IPR011990">
    <property type="entry name" value="TPR-like_helical_dom_sf"/>
</dbReference>
<protein>
    <submittedName>
        <fullName evidence="1">Uncharacterized protein</fullName>
    </submittedName>
</protein>
<organism evidence="1 2">
    <name type="scientific">Moniliophthora roreri (strain MCA 2997)</name>
    <name type="common">Cocoa frosty pod rot fungus</name>
    <name type="synonym">Crinipellis roreri</name>
    <dbReference type="NCBI Taxonomy" id="1381753"/>
    <lineage>
        <taxon>Eukaryota</taxon>
        <taxon>Fungi</taxon>
        <taxon>Dikarya</taxon>
        <taxon>Basidiomycota</taxon>
        <taxon>Agaricomycotina</taxon>
        <taxon>Agaricomycetes</taxon>
        <taxon>Agaricomycetidae</taxon>
        <taxon>Agaricales</taxon>
        <taxon>Marasmiineae</taxon>
        <taxon>Marasmiaceae</taxon>
        <taxon>Moniliophthora</taxon>
    </lineage>
</organism>
<dbReference type="KEGG" id="mrr:Moror_2630"/>
<dbReference type="AlphaFoldDB" id="V2WX91"/>
<dbReference type="Proteomes" id="UP000017559">
    <property type="component" value="Unassembled WGS sequence"/>
</dbReference>
<dbReference type="HOGENOM" id="CLU_1289233_0_0_1"/>
<keyword evidence="2" id="KW-1185">Reference proteome</keyword>
<sequence length="214" mass="24079">MSTPAQRLREDASNLFDLWSASLLSHRLGTSTQMPKFETQRHKENDLYDLTPPLLPNPTPTPAQKLQAQRLKEEANNLVRQKQYASAMKHNLDAASDASDAFKLDPSYIKAYARYAEATDAMFLIQYSEEGYETALKLLDKPKLTPVERKLKEDIERGYDTSKKRIVAVEYAIEESSKEDCSAAPPWRRAFSVIGQMDAHDPKLAGTSASLASR</sequence>
<evidence type="ECO:0000313" key="1">
    <source>
        <dbReference type="EMBL" id="ESK91498.1"/>
    </source>
</evidence>
<gene>
    <name evidence="1" type="ORF">Moror_2630</name>
</gene>
<evidence type="ECO:0000313" key="2">
    <source>
        <dbReference type="Proteomes" id="UP000017559"/>
    </source>
</evidence>
<dbReference type="SUPFAM" id="SSF48452">
    <property type="entry name" value="TPR-like"/>
    <property type="match status" value="1"/>
</dbReference>
<name>V2WX91_MONRO</name>
<accession>V2WX91</accession>
<proteinExistence type="predicted"/>
<dbReference type="EMBL" id="AWSO01000343">
    <property type="protein sequence ID" value="ESK91498.1"/>
    <property type="molecule type" value="Genomic_DNA"/>
</dbReference>